<proteinExistence type="predicted"/>
<dbReference type="Proteomes" id="UP000254794">
    <property type="component" value="Unassembled WGS sequence"/>
</dbReference>
<organism evidence="3 4">
    <name type="scientific">Legionella busanensis</name>
    <dbReference type="NCBI Taxonomy" id="190655"/>
    <lineage>
        <taxon>Bacteria</taxon>
        <taxon>Pseudomonadati</taxon>
        <taxon>Pseudomonadota</taxon>
        <taxon>Gammaproteobacteria</taxon>
        <taxon>Legionellales</taxon>
        <taxon>Legionellaceae</taxon>
        <taxon>Legionella</taxon>
    </lineage>
</organism>
<accession>A0A378JI87</accession>
<evidence type="ECO:0000313" key="4">
    <source>
        <dbReference type="Proteomes" id="UP000254794"/>
    </source>
</evidence>
<evidence type="ECO:0000256" key="2">
    <source>
        <dbReference type="SAM" id="SignalP"/>
    </source>
</evidence>
<feature type="signal peptide" evidence="2">
    <location>
        <begin position="1"/>
        <end position="18"/>
    </location>
</feature>
<dbReference type="AlphaFoldDB" id="A0A378JI87"/>
<gene>
    <name evidence="3" type="ORF">NCTC13316_00469</name>
</gene>
<evidence type="ECO:0000313" key="3">
    <source>
        <dbReference type="EMBL" id="STX50388.1"/>
    </source>
</evidence>
<dbReference type="EMBL" id="UGOD01000001">
    <property type="protein sequence ID" value="STX50388.1"/>
    <property type="molecule type" value="Genomic_DNA"/>
</dbReference>
<protein>
    <submittedName>
        <fullName evidence="3">Phosphatase</fullName>
    </submittedName>
</protein>
<dbReference type="RefSeq" id="WP_242604718.1">
    <property type="nucleotide sequence ID" value="NZ_CAAAHP010000004.1"/>
</dbReference>
<feature type="chain" id="PRO_5016722153" evidence="2">
    <location>
        <begin position="19"/>
        <end position="158"/>
    </location>
</feature>
<feature type="compositionally biased region" description="Polar residues" evidence="1">
    <location>
        <begin position="140"/>
        <end position="158"/>
    </location>
</feature>
<reference evidence="3 4" key="1">
    <citation type="submission" date="2018-06" db="EMBL/GenBank/DDBJ databases">
        <authorList>
            <consortium name="Pathogen Informatics"/>
            <person name="Doyle S."/>
        </authorList>
    </citation>
    <scope>NUCLEOTIDE SEQUENCE [LARGE SCALE GENOMIC DNA]</scope>
    <source>
        <strain evidence="3 4">NCTC13316</strain>
    </source>
</reference>
<keyword evidence="4" id="KW-1185">Reference proteome</keyword>
<name>A0A378JI87_9GAMM</name>
<feature type="region of interest" description="Disordered" evidence="1">
    <location>
        <begin position="135"/>
        <end position="158"/>
    </location>
</feature>
<keyword evidence="2" id="KW-0732">Signal</keyword>
<sequence length="158" mass="17738">MRFLISLFTLGISFYTSADTIDHYMNIFNNIPKMQMKADPQAQAWARSARNILILADESIAETLAQGNELAKNQGRPFFCLPTGTNLSAETLHDIIIQTYNNLSSQQSDKNKMTVSQIAWLGVIQKYPCQKQPMAPGLGFNNQNQTMQHSETAPLNKK</sequence>
<evidence type="ECO:0000256" key="1">
    <source>
        <dbReference type="SAM" id="MobiDB-lite"/>
    </source>
</evidence>